<organism evidence="2 3">
    <name type="scientific">Anoxybacter fermentans</name>
    <dbReference type="NCBI Taxonomy" id="1323375"/>
    <lineage>
        <taxon>Bacteria</taxon>
        <taxon>Bacillati</taxon>
        <taxon>Bacillota</taxon>
        <taxon>Clostridia</taxon>
        <taxon>Halanaerobiales</taxon>
        <taxon>Anoxybacter</taxon>
    </lineage>
</organism>
<dbReference type="InterPro" id="IPR010897">
    <property type="entry name" value="Spore_II_P"/>
</dbReference>
<evidence type="ECO:0000313" key="3">
    <source>
        <dbReference type="Proteomes" id="UP000267250"/>
    </source>
</evidence>
<protein>
    <recommendedName>
        <fullName evidence="4">Stage II sporulation protein P</fullName>
    </recommendedName>
</protein>
<evidence type="ECO:0008006" key="4">
    <source>
        <dbReference type="Google" id="ProtNLM"/>
    </source>
</evidence>
<evidence type="ECO:0000313" key="2">
    <source>
        <dbReference type="EMBL" id="AZR73180.1"/>
    </source>
</evidence>
<dbReference type="KEGG" id="aft:BBF96_07150"/>
<dbReference type="RefSeq" id="WP_127016512.1">
    <property type="nucleotide sequence ID" value="NZ_CP016379.1"/>
</dbReference>
<keyword evidence="1" id="KW-0812">Transmembrane</keyword>
<dbReference type="Proteomes" id="UP000267250">
    <property type="component" value="Chromosome"/>
</dbReference>
<dbReference type="EMBL" id="CP016379">
    <property type="protein sequence ID" value="AZR73180.1"/>
    <property type="molecule type" value="Genomic_DNA"/>
</dbReference>
<dbReference type="AlphaFoldDB" id="A0A3Q9HQL8"/>
<keyword evidence="1" id="KW-1133">Transmembrane helix</keyword>
<dbReference type="NCBIfam" id="TIGR02867">
    <property type="entry name" value="spore_II_P"/>
    <property type="match status" value="1"/>
</dbReference>
<proteinExistence type="predicted"/>
<keyword evidence="3" id="KW-1185">Reference proteome</keyword>
<accession>A0A3Q9HQL8</accession>
<keyword evidence="1" id="KW-0472">Membrane</keyword>
<dbReference type="OrthoDB" id="1633470at2"/>
<name>A0A3Q9HQL8_9FIRM</name>
<feature type="transmembrane region" description="Helical" evidence="1">
    <location>
        <begin position="7"/>
        <end position="30"/>
    </location>
</feature>
<evidence type="ECO:0000256" key="1">
    <source>
        <dbReference type="SAM" id="Phobius"/>
    </source>
</evidence>
<gene>
    <name evidence="2" type="ORF">BBF96_07150</name>
</gene>
<sequence>MLREKKFQIILILYIIVFFLIVGLIIHKFISYPEQLTSLVVQFNLEVSEKVAPEKLVHQIYKWMQLDSERSRSIIAEGIPALDGKIKKRGFMELLVEPKNLINYFVYWTVGIDFKRPLTYLTSSIPSLKSHKNIRTVAALKKKEKVPAALAREKKVIRSEKGTIYLDIPEEEMLHVTKTAEPRVLKDKIINTSKRAIKRKPRVLIYHTHTSETYIDDSHPQDNLWHTLLPHLGNIVIVGDALTEGLKKLGVEVYHDTTSYDGEVFANAYNNARKGIQKLLREQSFDIVLDLHRDGKNNALDIIRDDYIIKIKGKKAARVLLIVTQGKLDYLSKEEQREAHPHWETNFKFCTALAAKMQEMYPGLLRRVENRENKRYNQDLHPHALLIEVGYQGNTTAEAVYTGQLLAEIIAELLKEEPIFLLD</sequence>
<dbReference type="Pfam" id="PF07454">
    <property type="entry name" value="SpoIIP"/>
    <property type="match status" value="1"/>
</dbReference>
<reference evidence="2 3" key="1">
    <citation type="submission" date="2016-07" db="EMBL/GenBank/DDBJ databases">
        <title>Genome and transcriptome analysis of iron-reducing fermentative bacteria Anoxybacter fermentans.</title>
        <authorList>
            <person name="Zeng X."/>
            <person name="Shao Z."/>
        </authorList>
    </citation>
    <scope>NUCLEOTIDE SEQUENCE [LARGE SCALE GENOMIC DNA]</scope>
    <source>
        <strain evidence="2 3">DY22613</strain>
    </source>
</reference>